<organism evidence="2">
    <name type="scientific">Klebsiella pneumoniae</name>
    <dbReference type="NCBI Taxonomy" id="573"/>
    <lineage>
        <taxon>Bacteria</taxon>
        <taxon>Pseudomonadati</taxon>
        <taxon>Pseudomonadota</taxon>
        <taxon>Gammaproteobacteria</taxon>
        <taxon>Enterobacterales</taxon>
        <taxon>Enterobacteriaceae</taxon>
        <taxon>Klebsiella/Raoultella group</taxon>
        <taxon>Klebsiella</taxon>
        <taxon>Klebsiella pneumoniae complex</taxon>
    </lineage>
</organism>
<protein>
    <recommendedName>
        <fullName evidence="3">Conjugal transfer protein TraD</fullName>
    </recommendedName>
</protein>
<accession>A0A0C4Y2B0</accession>
<feature type="coiled-coil region" evidence="1">
    <location>
        <begin position="2"/>
        <end position="29"/>
    </location>
</feature>
<dbReference type="InterPro" id="IPR009444">
    <property type="entry name" value="Conjugal_tfr_TraD_a-type"/>
</dbReference>
<dbReference type="EMBL" id="KP008371">
    <property type="protein sequence ID" value="AJF79774.1"/>
    <property type="molecule type" value="Genomic_DNA"/>
</dbReference>
<evidence type="ECO:0000313" key="2">
    <source>
        <dbReference type="EMBL" id="AJF79774.1"/>
    </source>
</evidence>
<dbReference type="RefSeq" id="WP_079843899.1">
    <property type="nucleotide sequence ID" value="NZ_CAAHCD010000032.1"/>
</dbReference>
<proteinExistence type="predicted"/>
<reference evidence="2" key="2">
    <citation type="journal article" date="2017" name="Antimicrob. Agents Chemother.">
        <title>Genetic Environment of the blaKPC-2 Gene in a Klebsiella pneumoniae Isolate That May Have Been Imported to Russia from Southeast Asia.</title>
        <authorList>
            <person name="Ageevets V."/>
            <person name="Sopova J."/>
            <person name="Lazareva I."/>
            <person name="Malakhova M."/>
            <person name="Ilina E."/>
            <person name="Kostryukova E."/>
            <person name="Babenko V."/>
            <person name="Carattoli A."/>
            <person name="Lobzin Y."/>
            <person name="Uskov A."/>
            <person name="Sidorenko S."/>
        </authorList>
    </citation>
    <scope>NUCLEOTIDE SEQUENCE</scope>
    <source>
        <strain evidence="2">565</strain>
        <plasmid evidence="2">PKPCAPSS</plasmid>
    </source>
</reference>
<dbReference type="AlphaFoldDB" id="A0A0C4Y2B0"/>
<keyword evidence="2" id="KW-0614">Plasmid</keyword>
<dbReference type="Pfam" id="PF06412">
    <property type="entry name" value="TraD"/>
    <property type="match status" value="1"/>
</dbReference>
<name>A0A0C4Y2B0_KLEPN</name>
<evidence type="ECO:0008006" key="3">
    <source>
        <dbReference type="Google" id="ProtNLM"/>
    </source>
</evidence>
<sequence length="94" mass="10895">MSKSTAQQIADLQNKLQALRTKKARQDRREETRQKIILGAEVAKVLGKKPEEINKALILGLLSKINELDEEEKQEFTRLGLNILEEWKNENRKP</sequence>
<evidence type="ECO:0000256" key="1">
    <source>
        <dbReference type="SAM" id="Coils"/>
    </source>
</evidence>
<reference evidence="2" key="1">
    <citation type="submission" date="2014-10" db="EMBL/GenBank/DDBJ databases">
        <authorList>
            <person name="Ageevets V.A."/>
            <person name="Sopova I.V."/>
            <person name="Partina I.V."/>
            <person name="Malakhova M.V."/>
            <person name="Ilina E.N."/>
            <person name="Kostryukova E.S."/>
            <person name="Sidorenko S.V."/>
        </authorList>
    </citation>
    <scope>NUCLEOTIDE SEQUENCE</scope>
    <source>
        <strain evidence="2">565</strain>
        <plasmid evidence="2">PKPCAPSS</plasmid>
    </source>
</reference>
<geneLocation type="plasmid" evidence="2">
    <name>PKPCAPSS</name>
</geneLocation>
<keyword evidence="1" id="KW-0175">Coiled coil</keyword>